<dbReference type="GO" id="GO:0005789">
    <property type="term" value="C:endoplasmic reticulum membrane"/>
    <property type="evidence" value="ECO:0007669"/>
    <property type="project" value="UniProtKB-SubCell"/>
</dbReference>
<keyword evidence="19" id="KW-1185">Reference proteome</keyword>
<feature type="domain" description="BEN" evidence="17">
    <location>
        <begin position="122"/>
        <end position="219"/>
    </location>
</feature>
<dbReference type="EC" id="2.4.1.117" evidence="5"/>
<evidence type="ECO:0000259" key="17">
    <source>
        <dbReference type="PROSITE" id="PS51457"/>
    </source>
</evidence>
<dbReference type="InterPro" id="IPR006644">
    <property type="entry name" value="Cadg"/>
</dbReference>
<dbReference type="PROSITE" id="PS51457">
    <property type="entry name" value="BEN"/>
    <property type="match status" value="1"/>
</dbReference>
<keyword evidence="12 16" id="KW-0472">Membrane</keyword>
<dbReference type="InterPro" id="IPR018379">
    <property type="entry name" value="BEN_domain"/>
</dbReference>
<dbReference type="InterPro" id="IPR035518">
    <property type="entry name" value="DPG_synthase"/>
</dbReference>
<gene>
    <name evidence="18" type="ORF">HERILL_LOCUS3013</name>
</gene>
<accession>A0A7R8YNM7</accession>
<keyword evidence="6" id="KW-0328">Glycosyltransferase</keyword>
<evidence type="ECO:0000256" key="16">
    <source>
        <dbReference type="SAM" id="Phobius"/>
    </source>
</evidence>
<evidence type="ECO:0000256" key="7">
    <source>
        <dbReference type="ARBA" id="ARBA00022679"/>
    </source>
</evidence>
<protein>
    <recommendedName>
        <fullName evidence="14">Dolichyl-phosphate beta-glucosyltransferase</fullName>
        <ecNumber evidence="5">2.4.1.117</ecNumber>
    </recommendedName>
</protein>
<evidence type="ECO:0000313" key="18">
    <source>
        <dbReference type="EMBL" id="CAD7079821.1"/>
    </source>
</evidence>
<dbReference type="EMBL" id="LR899009">
    <property type="protein sequence ID" value="CAD7079821.1"/>
    <property type="molecule type" value="Genomic_DNA"/>
</dbReference>
<keyword evidence="7" id="KW-0808">Transferase</keyword>
<evidence type="ECO:0000256" key="1">
    <source>
        <dbReference type="ARBA" id="ARBA00004135"/>
    </source>
</evidence>
<dbReference type="InterPro" id="IPR029044">
    <property type="entry name" value="Nucleotide-diphossugar_trans"/>
</dbReference>
<name>A0A7R8YNM7_HERIL</name>
<dbReference type="Pfam" id="PF05510">
    <property type="entry name" value="Sarcoglycan_2"/>
    <property type="match status" value="1"/>
</dbReference>
<dbReference type="GO" id="GO:0006487">
    <property type="term" value="P:protein N-linked glycosylation"/>
    <property type="evidence" value="ECO:0007669"/>
    <property type="project" value="TreeGrafter"/>
</dbReference>
<comment type="subcellular location">
    <subcellularLocation>
        <location evidence="1">Cell membrane</location>
        <location evidence="1">Sarcolemma</location>
    </subcellularLocation>
    <subcellularLocation>
        <location evidence="2">Endoplasmic reticulum membrane</location>
        <topology evidence="2">Single-pass membrane protein</topology>
    </subcellularLocation>
</comment>
<dbReference type="Gene3D" id="1.10.10.2590">
    <property type="entry name" value="BEN domain"/>
    <property type="match status" value="1"/>
</dbReference>
<keyword evidence="11 16" id="KW-1133">Transmembrane helix</keyword>
<dbReference type="PANTHER" id="PTHR10859:SF91">
    <property type="entry name" value="DOLICHYL-PHOSPHATE BETA-GLUCOSYLTRANSFERASE"/>
    <property type="match status" value="1"/>
</dbReference>
<dbReference type="PANTHER" id="PTHR10859">
    <property type="entry name" value="GLYCOSYL TRANSFERASE"/>
    <property type="match status" value="1"/>
</dbReference>
<evidence type="ECO:0000256" key="6">
    <source>
        <dbReference type="ARBA" id="ARBA00022676"/>
    </source>
</evidence>
<dbReference type="FunFam" id="3.90.550.10:FF:000068">
    <property type="entry name" value="ALG5, dolichyl-phosphate beta-glucosyltransferase"/>
    <property type="match status" value="1"/>
</dbReference>
<dbReference type="InterPro" id="IPR048347">
    <property type="entry name" value="Sarcoglycan_C"/>
</dbReference>
<evidence type="ECO:0000313" key="19">
    <source>
        <dbReference type="Proteomes" id="UP000594454"/>
    </source>
</evidence>
<reference evidence="18 19" key="1">
    <citation type="submission" date="2020-11" db="EMBL/GenBank/DDBJ databases">
        <authorList>
            <person name="Wallbank WR R."/>
            <person name="Pardo Diaz C."/>
            <person name="Kozak K."/>
            <person name="Martin S."/>
            <person name="Jiggins C."/>
            <person name="Moest M."/>
            <person name="Warren A I."/>
            <person name="Generalovic N T."/>
            <person name="Byers J.R.P. K."/>
            <person name="Montejo-Kovacevich G."/>
            <person name="Yen C E."/>
        </authorList>
    </citation>
    <scope>NUCLEOTIDE SEQUENCE [LARGE SCALE GENOMIC DNA]</scope>
</reference>
<feature type="region of interest" description="Disordered" evidence="15">
    <location>
        <begin position="1"/>
        <end position="100"/>
    </location>
</feature>
<dbReference type="InterPro" id="IPR048346">
    <property type="entry name" value="Sarcoglycan_N"/>
</dbReference>
<dbReference type="Gene3D" id="3.90.550.10">
    <property type="entry name" value="Spore Coat Polysaccharide Biosynthesis Protein SpsA, Chain A"/>
    <property type="match status" value="1"/>
</dbReference>
<feature type="region of interest" description="Disordered" evidence="15">
    <location>
        <begin position="977"/>
        <end position="1007"/>
    </location>
</feature>
<dbReference type="SUPFAM" id="SSF53448">
    <property type="entry name" value="Nucleotide-diphospho-sugar transferases"/>
    <property type="match status" value="1"/>
</dbReference>
<dbReference type="Proteomes" id="UP000594454">
    <property type="component" value="Chromosome 1"/>
</dbReference>
<dbReference type="SMART" id="SM00736">
    <property type="entry name" value="CADG"/>
    <property type="match status" value="1"/>
</dbReference>
<organism evidence="18 19">
    <name type="scientific">Hermetia illucens</name>
    <name type="common">Black soldier fly</name>
    <dbReference type="NCBI Taxonomy" id="343691"/>
    <lineage>
        <taxon>Eukaryota</taxon>
        <taxon>Metazoa</taxon>
        <taxon>Ecdysozoa</taxon>
        <taxon>Arthropoda</taxon>
        <taxon>Hexapoda</taxon>
        <taxon>Insecta</taxon>
        <taxon>Pterygota</taxon>
        <taxon>Neoptera</taxon>
        <taxon>Endopterygota</taxon>
        <taxon>Diptera</taxon>
        <taxon>Brachycera</taxon>
        <taxon>Stratiomyomorpha</taxon>
        <taxon>Stratiomyidae</taxon>
        <taxon>Hermetiinae</taxon>
        <taxon>Hermetia</taxon>
    </lineage>
</organism>
<feature type="transmembrane region" description="Helical" evidence="16">
    <location>
        <begin position="883"/>
        <end position="907"/>
    </location>
</feature>
<dbReference type="Pfam" id="PF10523">
    <property type="entry name" value="BEN"/>
    <property type="match status" value="1"/>
</dbReference>
<evidence type="ECO:0000256" key="8">
    <source>
        <dbReference type="ARBA" id="ARBA00022692"/>
    </source>
</evidence>
<dbReference type="SMART" id="SM01025">
    <property type="entry name" value="BEN"/>
    <property type="match status" value="1"/>
</dbReference>
<evidence type="ECO:0000256" key="5">
    <source>
        <dbReference type="ARBA" id="ARBA00012583"/>
    </source>
</evidence>
<evidence type="ECO:0000256" key="15">
    <source>
        <dbReference type="SAM" id="MobiDB-lite"/>
    </source>
</evidence>
<comment type="pathway">
    <text evidence="3">Protein modification; protein glycosylation.</text>
</comment>
<dbReference type="OrthoDB" id="8186171at2759"/>
<evidence type="ECO:0000256" key="12">
    <source>
        <dbReference type="ARBA" id="ARBA00023136"/>
    </source>
</evidence>
<dbReference type="GO" id="GO:0003677">
    <property type="term" value="F:DNA binding"/>
    <property type="evidence" value="ECO:0007669"/>
    <property type="project" value="InterPro"/>
</dbReference>
<dbReference type="Pfam" id="PF20989">
    <property type="entry name" value="Sarcoglycan_2_C"/>
    <property type="match status" value="1"/>
</dbReference>
<comment type="catalytic activity">
    <reaction evidence="13">
        <text>a di-trans,poly-cis-dolichyl phosphate + UDP-alpha-D-glucose = a di-trans,poly-cis-dolichyl beta-D-glucosyl phosphate + UDP</text>
        <dbReference type="Rhea" id="RHEA:15401"/>
        <dbReference type="Rhea" id="RHEA-COMP:19498"/>
        <dbReference type="Rhea" id="RHEA-COMP:19502"/>
        <dbReference type="ChEBI" id="CHEBI:57525"/>
        <dbReference type="ChEBI" id="CHEBI:57683"/>
        <dbReference type="ChEBI" id="CHEBI:58223"/>
        <dbReference type="ChEBI" id="CHEBI:58885"/>
        <dbReference type="EC" id="2.4.1.117"/>
    </reaction>
    <physiologicalReaction direction="left-to-right" evidence="13">
        <dbReference type="Rhea" id="RHEA:15402"/>
    </physiologicalReaction>
</comment>
<keyword evidence="10" id="KW-0735">Signal-anchor</keyword>
<evidence type="ECO:0000256" key="13">
    <source>
        <dbReference type="ARBA" id="ARBA00045097"/>
    </source>
</evidence>
<dbReference type="GO" id="GO:0004581">
    <property type="term" value="F:dolichyl-phosphate beta-glucosyltransferase activity"/>
    <property type="evidence" value="ECO:0007669"/>
    <property type="project" value="UniProtKB-EC"/>
</dbReference>
<evidence type="ECO:0000256" key="9">
    <source>
        <dbReference type="ARBA" id="ARBA00022824"/>
    </source>
</evidence>
<keyword evidence="8 16" id="KW-0812">Transmembrane</keyword>
<evidence type="ECO:0000256" key="3">
    <source>
        <dbReference type="ARBA" id="ARBA00004922"/>
    </source>
</evidence>
<feature type="compositionally biased region" description="Basic and acidic residues" evidence="15">
    <location>
        <begin position="7"/>
        <end position="26"/>
    </location>
</feature>
<dbReference type="CDD" id="cd04188">
    <property type="entry name" value="DPG_synthase"/>
    <property type="match status" value="1"/>
</dbReference>
<evidence type="ECO:0000256" key="14">
    <source>
        <dbReference type="ARBA" id="ARBA00070518"/>
    </source>
</evidence>
<evidence type="ECO:0000256" key="2">
    <source>
        <dbReference type="ARBA" id="ARBA00004389"/>
    </source>
</evidence>
<keyword evidence="9" id="KW-0256">Endoplasmic reticulum</keyword>
<dbReference type="InParanoid" id="A0A7R8YNM7"/>
<feature type="transmembrane region" description="Helical" evidence="16">
    <location>
        <begin position="254"/>
        <end position="277"/>
    </location>
</feature>
<dbReference type="Pfam" id="PF00535">
    <property type="entry name" value="Glycos_transf_2"/>
    <property type="match status" value="1"/>
</dbReference>
<evidence type="ECO:0000256" key="10">
    <source>
        <dbReference type="ARBA" id="ARBA00022968"/>
    </source>
</evidence>
<evidence type="ECO:0000256" key="4">
    <source>
        <dbReference type="ARBA" id="ARBA00006739"/>
    </source>
</evidence>
<comment type="similarity">
    <text evidence="4">Belongs to the glycosyltransferase 2 family.</text>
</comment>
<sequence length="1013" mass="115324">MSSFSSELREEGDDRQLSEVENKVESLEDCSANIDIHDPKSEDCQDNTEECQGPSTSPGLETNPPISEKLSESFGLSDDESSAYPETSTSEGSDDDSPLRVMPYVLKYGRMEECQDRVALGPNGTTIPAKAFSELQWSPLRKIAFDLLKLVFGRDTLATHSLSGRKWPPFRSYDNRDKKQLDPRKIEDIIHAVKSLGGYLEPYIRGSMTLLCIEAAARKKRQKKRVLVVGGKQSTVKLPVPIETWSPAEMDISAWLQFILFVGSALFASLAIALFIIQKAITSPYPIIRRHKEERYFLDPEIVENIEFPSIDDEPSLNLSVIVPAYNEESRLPKMLDECLAFLEAKSQSSQFRYEVIVVSDGSSDGTVSTALKYSQKYGANKVRALELLENRGKGGAVRLGMLSARGKYLLFADADGATLFADFDKLDSVMKKLCSDWKENALVIGSRAHLEQEAIATRSAFRTLLMHGFHFLVWLFAVKKIRDTQCGFKLFTRASAKLLFTSLHVERWAFDVELLYIAQRLNIPIEEVAVNWTEIEGSKITPFWSWIQMGMDLFLIWFRHTTGAWRIRDKTKESKQDFHVHRYPVNVSRESNRFCEFVVSFLAAVSPPDGGDVLFGRDTIFAKIDPQMFNWTYQGVTQQFRYRPSIEGYPDLPSWMRYMYSDEYHAGFLYGTPPVSLANKVVRIEIVALNKQSYETRRKTLTIIIANKVPAANLVQMKIDNLDWVHLMDPGRVENLKNIFRKDLWPSSDLDLHLVFMESAVKMGGRVPLRPQQREGVIVHLGSNSPFSDRLKELQEEVRPLYKLSTCTYKRTSVQKVFENVGFKLDWCAFRIVGNEISPEVLYHNHGVKGAHGSELSSLHRMSQWNGMTRSEVPERNYIDELVFSIAIPGMIFAIGIGILSAVLCFQHERIFDRDSEIFFHRVFHICEDYWRQKTKQPTVQMVQCSETSNQPTTTLKSLKDPNLLIDNMSVRSQSPCNSVYHGESPRSGNTYIRPRPPPYKPPSLGKNCVDI</sequence>
<dbReference type="InterPro" id="IPR001173">
    <property type="entry name" value="Glyco_trans_2-like"/>
</dbReference>
<proteinExistence type="inferred from homology"/>
<dbReference type="GO" id="GO:0042383">
    <property type="term" value="C:sarcolemma"/>
    <property type="evidence" value="ECO:0007669"/>
    <property type="project" value="UniProtKB-SubCell"/>
</dbReference>
<dbReference type="AlphaFoldDB" id="A0A7R8YNM7"/>
<evidence type="ECO:0000256" key="11">
    <source>
        <dbReference type="ARBA" id="ARBA00022989"/>
    </source>
</evidence>